<organism evidence="3 4">
    <name type="scientific">Cuscuta epithymum</name>
    <dbReference type="NCBI Taxonomy" id="186058"/>
    <lineage>
        <taxon>Eukaryota</taxon>
        <taxon>Viridiplantae</taxon>
        <taxon>Streptophyta</taxon>
        <taxon>Embryophyta</taxon>
        <taxon>Tracheophyta</taxon>
        <taxon>Spermatophyta</taxon>
        <taxon>Magnoliopsida</taxon>
        <taxon>eudicotyledons</taxon>
        <taxon>Gunneridae</taxon>
        <taxon>Pentapetalae</taxon>
        <taxon>asterids</taxon>
        <taxon>lamiids</taxon>
        <taxon>Solanales</taxon>
        <taxon>Convolvulaceae</taxon>
        <taxon>Cuscuteae</taxon>
        <taxon>Cuscuta</taxon>
        <taxon>Cuscuta subgen. Cuscuta</taxon>
    </lineage>
</organism>
<feature type="coiled-coil region" evidence="1">
    <location>
        <begin position="48"/>
        <end position="75"/>
    </location>
</feature>
<evidence type="ECO:0000313" key="3">
    <source>
        <dbReference type="EMBL" id="CAH9146705.1"/>
    </source>
</evidence>
<keyword evidence="4" id="KW-1185">Reference proteome</keyword>
<protein>
    <recommendedName>
        <fullName evidence="5">FRIGIDA-like protein</fullName>
    </recommendedName>
</protein>
<evidence type="ECO:0008006" key="5">
    <source>
        <dbReference type="Google" id="ProtNLM"/>
    </source>
</evidence>
<feature type="region of interest" description="Disordered" evidence="2">
    <location>
        <begin position="211"/>
        <end position="240"/>
    </location>
</feature>
<proteinExistence type="predicted"/>
<evidence type="ECO:0000256" key="1">
    <source>
        <dbReference type="SAM" id="Coils"/>
    </source>
</evidence>
<evidence type="ECO:0000313" key="4">
    <source>
        <dbReference type="Proteomes" id="UP001152523"/>
    </source>
</evidence>
<dbReference type="Proteomes" id="UP001152523">
    <property type="component" value="Unassembled WGS sequence"/>
</dbReference>
<dbReference type="EMBL" id="CAMAPF010001110">
    <property type="protein sequence ID" value="CAH9146705.1"/>
    <property type="molecule type" value="Genomic_DNA"/>
</dbReference>
<accession>A0AAV0GFM9</accession>
<keyword evidence="1" id="KW-0175">Coiled coil</keyword>
<evidence type="ECO:0000256" key="2">
    <source>
        <dbReference type="SAM" id="MobiDB-lite"/>
    </source>
</evidence>
<dbReference type="AlphaFoldDB" id="A0AAV0GFM9"/>
<name>A0AAV0GFM9_9ASTE</name>
<feature type="compositionally biased region" description="Acidic residues" evidence="2">
    <location>
        <begin position="218"/>
        <end position="240"/>
    </location>
</feature>
<gene>
    <name evidence="3" type="ORF">CEPIT_LOCUS43186</name>
</gene>
<sequence>MGLYNLQVREARLAKERELLVAQENAKHAVSKAVQAAESERLSFAEERKKLEAGLGELRVQVATLQAKIAAAEAAQIKFKEAPSQIPDGPPEVSVDLSSVREDFMASEEFAALKEDYALEQLPAIFGRHLGKLSGEARQKEGVRMLDQDPVAKEWAETLARKVYSAGCQHMLQPILPLLEKLLGRSMQPSDFPHLASNHLNALKAQLGKCRQALGMESDQDADEEAEDDDEDDDEDGPGQ</sequence>
<reference evidence="3" key="1">
    <citation type="submission" date="2022-07" db="EMBL/GenBank/DDBJ databases">
        <authorList>
            <person name="Macas J."/>
            <person name="Novak P."/>
            <person name="Neumann P."/>
        </authorList>
    </citation>
    <scope>NUCLEOTIDE SEQUENCE</scope>
</reference>
<comment type="caution">
    <text evidence="3">The sequence shown here is derived from an EMBL/GenBank/DDBJ whole genome shotgun (WGS) entry which is preliminary data.</text>
</comment>